<dbReference type="PANTHER" id="PTHR23117:SF13">
    <property type="entry name" value="GUANYLATE KINASE"/>
    <property type="match status" value="1"/>
</dbReference>
<protein>
    <recommendedName>
        <fullName evidence="3">guanylate kinase</fullName>
        <ecNumber evidence="3">2.7.4.8</ecNumber>
    </recommendedName>
</protein>
<dbReference type="PROSITE" id="PS50052">
    <property type="entry name" value="GUANYLATE_KINASE_2"/>
    <property type="match status" value="1"/>
</dbReference>
<dbReference type="SUPFAM" id="SSF52540">
    <property type="entry name" value="P-loop containing nucleoside triphosphate hydrolases"/>
    <property type="match status" value="1"/>
</dbReference>
<dbReference type="PROSITE" id="PS00856">
    <property type="entry name" value="GUANYLATE_KINASE_1"/>
    <property type="match status" value="1"/>
</dbReference>
<keyword evidence="5 10" id="KW-0808">Transferase</keyword>
<dbReference type="InterPro" id="IPR017665">
    <property type="entry name" value="Guanylate_kinase"/>
</dbReference>
<keyword evidence="6" id="KW-0547">Nucleotide-binding</keyword>
<dbReference type="AlphaFoldDB" id="A0A644VT68"/>
<evidence type="ECO:0000256" key="1">
    <source>
        <dbReference type="ARBA" id="ARBA00004496"/>
    </source>
</evidence>
<keyword evidence="4" id="KW-0963">Cytoplasm</keyword>
<dbReference type="InterPro" id="IPR027417">
    <property type="entry name" value="P-loop_NTPase"/>
</dbReference>
<keyword evidence="8" id="KW-0067">ATP-binding</keyword>
<evidence type="ECO:0000313" key="10">
    <source>
        <dbReference type="EMBL" id="MPL94536.1"/>
    </source>
</evidence>
<comment type="subcellular location">
    <subcellularLocation>
        <location evidence="1">Cytoplasm</location>
    </subcellularLocation>
</comment>
<organism evidence="10">
    <name type="scientific">bioreactor metagenome</name>
    <dbReference type="NCBI Taxonomy" id="1076179"/>
    <lineage>
        <taxon>unclassified sequences</taxon>
        <taxon>metagenomes</taxon>
        <taxon>ecological metagenomes</taxon>
    </lineage>
</organism>
<evidence type="ECO:0000256" key="3">
    <source>
        <dbReference type="ARBA" id="ARBA00012961"/>
    </source>
</evidence>
<dbReference type="EC" id="2.7.4.8" evidence="3"/>
<dbReference type="GO" id="GO:0004385">
    <property type="term" value="F:GMP kinase activity"/>
    <property type="evidence" value="ECO:0007669"/>
    <property type="project" value="UniProtKB-EC"/>
</dbReference>
<sequence length="213" mass="24051">MQSNNRGVLIVISGPSGAGKGTICKALLEKHKNIYISVSATTRSPRNGEVDGVNYYFLSKEVFKEKVEKNGFLEYANVHGNFYGTPKVNVEKMLEEGKDVILEIDIQGALQVKENFSEGVFIFILPPSMEELKQRIIKRGSETEESLMTRFKNAYKEINYVSKYNYAVVNDTLDLAVSKVESIIAAEKCRVDRIKENTILDSKEGLIHEQLYD</sequence>
<evidence type="ECO:0000256" key="7">
    <source>
        <dbReference type="ARBA" id="ARBA00022777"/>
    </source>
</evidence>
<dbReference type="Gene3D" id="3.30.63.10">
    <property type="entry name" value="Guanylate Kinase phosphate binding domain"/>
    <property type="match status" value="1"/>
</dbReference>
<dbReference type="FunFam" id="3.40.50.300:FF:000855">
    <property type="entry name" value="Guanylate kinase"/>
    <property type="match status" value="1"/>
</dbReference>
<dbReference type="InterPro" id="IPR008144">
    <property type="entry name" value="Guanylate_kin-like_dom"/>
</dbReference>
<dbReference type="CDD" id="cd00071">
    <property type="entry name" value="GMPK"/>
    <property type="match status" value="1"/>
</dbReference>
<dbReference type="InterPro" id="IPR020590">
    <property type="entry name" value="Guanylate_kinase_CS"/>
</dbReference>
<dbReference type="InterPro" id="IPR008145">
    <property type="entry name" value="GK/Ca_channel_bsu"/>
</dbReference>
<reference evidence="10" key="1">
    <citation type="submission" date="2019-08" db="EMBL/GenBank/DDBJ databases">
        <authorList>
            <person name="Kucharzyk K."/>
            <person name="Murdoch R.W."/>
            <person name="Higgins S."/>
            <person name="Loffler F."/>
        </authorList>
    </citation>
    <scope>NUCLEOTIDE SEQUENCE</scope>
</reference>
<feature type="domain" description="Guanylate kinase-like" evidence="9">
    <location>
        <begin position="7"/>
        <end position="185"/>
    </location>
</feature>
<dbReference type="GO" id="GO:0005524">
    <property type="term" value="F:ATP binding"/>
    <property type="evidence" value="ECO:0007669"/>
    <property type="project" value="UniProtKB-KW"/>
</dbReference>
<accession>A0A644VT68</accession>
<evidence type="ECO:0000256" key="2">
    <source>
        <dbReference type="ARBA" id="ARBA00005790"/>
    </source>
</evidence>
<evidence type="ECO:0000256" key="8">
    <source>
        <dbReference type="ARBA" id="ARBA00022840"/>
    </source>
</evidence>
<dbReference type="Gene3D" id="3.40.50.300">
    <property type="entry name" value="P-loop containing nucleotide triphosphate hydrolases"/>
    <property type="match status" value="1"/>
</dbReference>
<evidence type="ECO:0000256" key="5">
    <source>
        <dbReference type="ARBA" id="ARBA00022679"/>
    </source>
</evidence>
<dbReference type="NCBIfam" id="TIGR03263">
    <property type="entry name" value="guanyl_kin"/>
    <property type="match status" value="1"/>
</dbReference>
<keyword evidence="7 10" id="KW-0418">Kinase</keyword>
<name>A0A644VT68_9ZZZZ</name>
<dbReference type="FunFam" id="3.30.63.10:FF:000002">
    <property type="entry name" value="Guanylate kinase 1"/>
    <property type="match status" value="1"/>
</dbReference>
<comment type="caution">
    <text evidence="10">The sequence shown here is derived from an EMBL/GenBank/DDBJ whole genome shotgun (WGS) entry which is preliminary data.</text>
</comment>
<proteinExistence type="inferred from homology"/>
<comment type="similarity">
    <text evidence="2">Belongs to the guanylate kinase family.</text>
</comment>
<dbReference type="HAMAP" id="MF_00328">
    <property type="entry name" value="Guanylate_kinase"/>
    <property type="match status" value="1"/>
</dbReference>
<dbReference type="Pfam" id="PF00625">
    <property type="entry name" value="Guanylate_kin"/>
    <property type="match status" value="1"/>
</dbReference>
<evidence type="ECO:0000256" key="4">
    <source>
        <dbReference type="ARBA" id="ARBA00022490"/>
    </source>
</evidence>
<gene>
    <name evidence="10" type="primary">gmk_13</name>
    <name evidence="10" type="ORF">SDC9_40690</name>
</gene>
<evidence type="ECO:0000259" key="9">
    <source>
        <dbReference type="PROSITE" id="PS50052"/>
    </source>
</evidence>
<evidence type="ECO:0000256" key="6">
    <source>
        <dbReference type="ARBA" id="ARBA00022741"/>
    </source>
</evidence>
<dbReference type="SMART" id="SM00072">
    <property type="entry name" value="GuKc"/>
    <property type="match status" value="1"/>
</dbReference>
<dbReference type="GO" id="GO:0005829">
    <property type="term" value="C:cytosol"/>
    <property type="evidence" value="ECO:0007669"/>
    <property type="project" value="TreeGrafter"/>
</dbReference>
<dbReference type="EMBL" id="VSSQ01000432">
    <property type="protein sequence ID" value="MPL94536.1"/>
    <property type="molecule type" value="Genomic_DNA"/>
</dbReference>
<dbReference type="PANTHER" id="PTHR23117">
    <property type="entry name" value="GUANYLATE KINASE-RELATED"/>
    <property type="match status" value="1"/>
</dbReference>